<evidence type="ECO:0000313" key="1">
    <source>
        <dbReference type="EMBL" id="CAG8732921.1"/>
    </source>
</evidence>
<gene>
    <name evidence="1" type="ORF">SPELUC_LOCUS13239</name>
</gene>
<protein>
    <submittedName>
        <fullName evidence="1">2568_t:CDS:1</fullName>
    </submittedName>
</protein>
<dbReference type="EMBL" id="CAJVPW010034181">
    <property type="protein sequence ID" value="CAG8732921.1"/>
    <property type="molecule type" value="Genomic_DNA"/>
</dbReference>
<keyword evidence="2" id="KW-1185">Reference proteome</keyword>
<feature type="non-terminal residue" evidence="1">
    <location>
        <position position="51"/>
    </location>
</feature>
<comment type="caution">
    <text evidence="1">The sequence shown here is derived from an EMBL/GenBank/DDBJ whole genome shotgun (WGS) entry which is preliminary data.</text>
</comment>
<accession>A0ACA9Q3I1</accession>
<name>A0ACA9Q3I1_9GLOM</name>
<sequence length="51" mass="5397">VASTFKTPDGAIGFKSIIPQDTSSIVFSPVIVIPPYNPERNAPLQLSVVNA</sequence>
<reference evidence="1" key="1">
    <citation type="submission" date="2021-06" db="EMBL/GenBank/DDBJ databases">
        <authorList>
            <person name="Kallberg Y."/>
            <person name="Tangrot J."/>
            <person name="Rosling A."/>
        </authorList>
    </citation>
    <scope>NUCLEOTIDE SEQUENCE</scope>
    <source>
        <strain evidence="1">28 12/20/2015</strain>
    </source>
</reference>
<dbReference type="Proteomes" id="UP000789366">
    <property type="component" value="Unassembled WGS sequence"/>
</dbReference>
<organism evidence="1 2">
    <name type="scientific">Cetraspora pellucida</name>
    <dbReference type="NCBI Taxonomy" id="1433469"/>
    <lineage>
        <taxon>Eukaryota</taxon>
        <taxon>Fungi</taxon>
        <taxon>Fungi incertae sedis</taxon>
        <taxon>Mucoromycota</taxon>
        <taxon>Glomeromycotina</taxon>
        <taxon>Glomeromycetes</taxon>
        <taxon>Diversisporales</taxon>
        <taxon>Gigasporaceae</taxon>
        <taxon>Cetraspora</taxon>
    </lineage>
</organism>
<proteinExistence type="predicted"/>
<feature type="non-terminal residue" evidence="1">
    <location>
        <position position="1"/>
    </location>
</feature>
<evidence type="ECO:0000313" key="2">
    <source>
        <dbReference type="Proteomes" id="UP000789366"/>
    </source>
</evidence>